<feature type="transmembrane region" description="Helical" evidence="16">
    <location>
        <begin position="350"/>
        <end position="371"/>
    </location>
</feature>
<gene>
    <name evidence="19" type="ORF">DMN91_004769</name>
    <name evidence="18" type="ORF">X777_06363</name>
</gene>
<feature type="transmembrane region" description="Helical" evidence="16">
    <location>
        <begin position="160"/>
        <end position="181"/>
    </location>
</feature>
<evidence type="ECO:0000256" key="2">
    <source>
        <dbReference type="ARBA" id="ARBA00004155"/>
    </source>
</evidence>
<evidence type="ECO:0000256" key="9">
    <source>
        <dbReference type="ARBA" id="ARBA00023053"/>
    </source>
</evidence>
<evidence type="ECO:0000256" key="15">
    <source>
        <dbReference type="SAM" id="MobiDB-lite"/>
    </source>
</evidence>
<keyword evidence="9" id="KW-0915">Sodium</keyword>
<keyword evidence="11" id="KW-1015">Disulfide bond</keyword>
<evidence type="ECO:0000313" key="21">
    <source>
        <dbReference type="Proteomes" id="UP000279307"/>
    </source>
</evidence>
<evidence type="ECO:0000256" key="8">
    <source>
        <dbReference type="ARBA" id="ARBA00022989"/>
    </source>
</evidence>
<evidence type="ECO:0000313" key="18">
    <source>
        <dbReference type="EMBL" id="EZA53284.1"/>
    </source>
</evidence>
<evidence type="ECO:0000256" key="16">
    <source>
        <dbReference type="SAM" id="Phobius"/>
    </source>
</evidence>
<keyword evidence="8 16" id="KW-1133">Transmembrane helix</keyword>
<dbReference type="EMBL" id="QOIP01000005">
    <property type="protein sequence ID" value="RLU22491.1"/>
    <property type="molecule type" value="Genomic_DNA"/>
</dbReference>
<dbReference type="Proteomes" id="UP000279307">
    <property type="component" value="Chromosome 5"/>
</dbReference>
<feature type="compositionally biased region" description="Polar residues" evidence="15">
    <location>
        <begin position="19"/>
        <end position="44"/>
    </location>
</feature>
<comment type="subcellular location">
    <subcellularLocation>
        <location evidence="1">Late endosome membrane</location>
        <topology evidence="1">Multi-pass membrane protein</topology>
    </subcellularLocation>
    <subcellularLocation>
        <location evidence="2">Lysosome membrane</location>
        <topology evidence="2">Multi-pass membrane protein</topology>
    </subcellularLocation>
</comment>
<evidence type="ECO:0000256" key="1">
    <source>
        <dbReference type="ARBA" id="ARBA00004107"/>
    </source>
</evidence>
<evidence type="ECO:0000256" key="14">
    <source>
        <dbReference type="ARBA" id="ARBA00038442"/>
    </source>
</evidence>
<dbReference type="Proteomes" id="UP000053097">
    <property type="component" value="Unassembled WGS sequence"/>
</dbReference>
<dbReference type="STRING" id="2015173.A0A026WE26"/>
<dbReference type="EMBL" id="KK107293">
    <property type="protein sequence ID" value="EZA53284.1"/>
    <property type="molecule type" value="Genomic_DNA"/>
</dbReference>
<keyword evidence="4 16" id="KW-0812">Transmembrane</keyword>
<organism evidence="18 20">
    <name type="scientific">Ooceraea biroi</name>
    <name type="common">Clonal raider ant</name>
    <name type="synonym">Cerapachys biroi</name>
    <dbReference type="NCBI Taxonomy" id="2015173"/>
    <lineage>
        <taxon>Eukaryota</taxon>
        <taxon>Metazoa</taxon>
        <taxon>Ecdysozoa</taxon>
        <taxon>Arthropoda</taxon>
        <taxon>Hexapoda</taxon>
        <taxon>Insecta</taxon>
        <taxon>Pterygota</taxon>
        <taxon>Neoptera</taxon>
        <taxon>Endopterygota</taxon>
        <taxon>Hymenoptera</taxon>
        <taxon>Apocrita</taxon>
        <taxon>Aculeata</taxon>
        <taxon>Formicoidea</taxon>
        <taxon>Formicidae</taxon>
        <taxon>Dorylinae</taxon>
        <taxon>Ooceraea</taxon>
    </lineage>
</organism>
<feature type="transmembrane region" description="Helical" evidence="16">
    <location>
        <begin position="505"/>
        <end position="524"/>
    </location>
</feature>
<keyword evidence="5" id="KW-0479">Metal-binding</keyword>
<keyword evidence="3" id="KW-0813">Transport</keyword>
<keyword evidence="7" id="KW-0029">Amino-acid transport</keyword>
<feature type="domain" description="Amino acid transporter transmembrane" evidence="17">
    <location>
        <begin position="158"/>
        <end position="279"/>
    </location>
</feature>
<comment type="similarity">
    <text evidence="14">Belongs to the amino acid/polyamine transporter 2 family. SLC38A9 subfamily.</text>
</comment>
<feature type="transmembrane region" description="Helical" evidence="16">
    <location>
        <begin position="566"/>
        <end position="586"/>
    </location>
</feature>
<sequence>MYKSGIYRNGDTPSRDSGSESAPLLSSESRTSLEPATSNDLTETSDLDLSSAGCSFKYGSVDASSYNTALTTISARPPPSTRDNGLLLSRTADPPCIVNLVHEKNYETLNSDLVNENSDKARNYALVKKTNGPDFKVGSLQFQPDIAQVAKDVKPKQSSLVTIFSIWNTILGSSLLTMPWGIAMAGFFPGLVLNFLMSGLCLYTAYRLLAVRVYHGGTENIEVLDLSRIYLNKWAEYVARIFSIGVLMGAIIAYWILMSNFLYNNVNFIYDNVAGWSPHSVSENVSHTEALCPRKEIHQDNNTIVIHEKTFDALGPAWDLHNTVPVFLALLIFPFLNFNSTTFFTKFNSLGTVSIVYLVIFVLIKSASWGINMDQTEWEASWVIRPTFPALTGMLAMSFFIHNIIVSIMQNNRNQEKNCRDLTVAYALVTLTYIIVGTAFFICFPLPKSCIDDNLLNNFQKWDGLTIGARMVLLFQLMTVYPLLAYMLRIQLLSAICKGLSNRSLVLVINLILVSICILFATFMPYVGTIIRYTGALSGLIYVFTLPNLLHVAILRKERKLTMCSLLVHLSIPVIGVANLIAQFFITDR</sequence>
<proteinExistence type="inferred from homology"/>
<dbReference type="GO" id="GO:0005765">
    <property type="term" value="C:lysosomal membrane"/>
    <property type="evidence" value="ECO:0007669"/>
    <property type="project" value="UniProtKB-SubCell"/>
</dbReference>
<evidence type="ECO:0000256" key="13">
    <source>
        <dbReference type="ARBA" id="ARBA00023228"/>
    </source>
</evidence>
<reference evidence="19" key="3">
    <citation type="submission" date="2018-07" db="EMBL/GenBank/DDBJ databases">
        <authorList>
            <person name="Mckenzie S.K."/>
            <person name="Kronauer D.J.C."/>
        </authorList>
    </citation>
    <scope>NUCLEOTIDE SEQUENCE</scope>
    <source>
        <strain evidence="19">Clonal line C1</strain>
    </source>
</reference>
<dbReference type="GO" id="GO:0031902">
    <property type="term" value="C:late endosome membrane"/>
    <property type="evidence" value="ECO:0007669"/>
    <property type="project" value="UniProtKB-SubCell"/>
</dbReference>
<evidence type="ECO:0000313" key="19">
    <source>
        <dbReference type="EMBL" id="RLU22491.1"/>
    </source>
</evidence>
<feature type="transmembrane region" description="Helical" evidence="16">
    <location>
        <begin position="391"/>
        <end position="410"/>
    </location>
</feature>
<feature type="transmembrane region" description="Helical" evidence="16">
    <location>
        <begin position="530"/>
        <end position="554"/>
    </location>
</feature>
<evidence type="ECO:0000256" key="7">
    <source>
        <dbReference type="ARBA" id="ARBA00022970"/>
    </source>
</evidence>
<feature type="transmembrane region" description="Helical" evidence="16">
    <location>
        <begin position="467"/>
        <end position="484"/>
    </location>
</feature>
<feature type="transmembrane region" description="Helical" evidence="16">
    <location>
        <begin position="422"/>
        <end position="447"/>
    </location>
</feature>
<feature type="domain" description="Amino acid transporter transmembrane" evidence="17">
    <location>
        <begin position="335"/>
        <end position="578"/>
    </location>
</feature>
<evidence type="ECO:0000256" key="4">
    <source>
        <dbReference type="ARBA" id="ARBA00022692"/>
    </source>
</evidence>
<feature type="region of interest" description="Disordered" evidence="15">
    <location>
        <begin position="1"/>
        <end position="44"/>
    </location>
</feature>
<reference evidence="18 20" key="1">
    <citation type="journal article" date="2014" name="Curr. Biol.">
        <title>The genome of the clonal raider ant Cerapachys biroi.</title>
        <authorList>
            <person name="Oxley P.R."/>
            <person name="Ji L."/>
            <person name="Fetter-Pruneda I."/>
            <person name="McKenzie S.K."/>
            <person name="Li C."/>
            <person name="Hu H."/>
            <person name="Zhang G."/>
            <person name="Kronauer D.J."/>
        </authorList>
    </citation>
    <scope>NUCLEOTIDE SEQUENCE [LARGE SCALE GENOMIC DNA]</scope>
</reference>
<dbReference type="PANTHER" id="PTHR22950:SF244">
    <property type="entry name" value="NEUTRAL AMINO ACID TRANSPORTER 9"/>
    <property type="match status" value="1"/>
</dbReference>
<reference evidence="19 21" key="2">
    <citation type="journal article" date="2018" name="Genome Res.">
        <title>The genomic architecture and molecular evolution of ant odorant receptors.</title>
        <authorList>
            <person name="McKenzie S.K."/>
            <person name="Kronauer D.J.C."/>
        </authorList>
    </citation>
    <scope>NUCLEOTIDE SEQUENCE [LARGE SCALE GENOMIC DNA]</scope>
    <source>
        <strain evidence="19">Clonal line C1</strain>
    </source>
</reference>
<keyword evidence="13" id="KW-0458">Lysosome</keyword>
<dbReference type="OMA" id="HWFTPTE"/>
<dbReference type="GO" id="GO:0015179">
    <property type="term" value="F:L-amino acid transmembrane transporter activity"/>
    <property type="evidence" value="ECO:0007669"/>
    <property type="project" value="TreeGrafter"/>
</dbReference>
<feature type="transmembrane region" description="Helical" evidence="16">
    <location>
        <begin position="320"/>
        <end position="338"/>
    </location>
</feature>
<protein>
    <submittedName>
        <fullName evidence="18">Putative amino acid permease F13H10.3</fullName>
    </submittedName>
</protein>
<feature type="transmembrane region" description="Helical" evidence="16">
    <location>
        <begin position="237"/>
        <end position="257"/>
    </location>
</feature>
<evidence type="ECO:0000256" key="3">
    <source>
        <dbReference type="ARBA" id="ARBA00022448"/>
    </source>
</evidence>
<keyword evidence="10 16" id="KW-0472">Membrane</keyword>
<evidence type="ECO:0000256" key="10">
    <source>
        <dbReference type="ARBA" id="ARBA00023136"/>
    </source>
</evidence>
<evidence type="ECO:0000259" key="17">
    <source>
        <dbReference type="Pfam" id="PF01490"/>
    </source>
</evidence>
<name>A0A026WE26_OOCBI</name>
<feature type="transmembrane region" description="Helical" evidence="16">
    <location>
        <begin position="187"/>
        <end position="206"/>
    </location>
</feature>
<dbReference type="AlphaFoldDB" id="A0A026WE26"/>
<dbReference type="PANTHER" id="PTHR22950">
    <property type="entry name" value="AMINO ACID TRANSPORTER"/>
    <property type="match status" value="1"/>
</dbReference>
<keyword evidence="20" id="KW-1185">Reference proteome</keyword>
<dbReference type="Pfam" id="PF01490">
    <property type="entry name" value="Aa_trans"/>
    <property type="match status" value="2"/>
</dbReference>
<evidence type="ECO:0000256" key="5">
    <source>
        <dbReference type="ARBA" id="ARBA00022723"/>
    </source>
</evidence>
<evidence type="ECO:0000256" key="12">
    <source>
        <dbReference type="ARBA" id="ARBA00023180"/>
    </source>
</evidence>
<dbReference type="OrthoDB" id="294730at2759"/>
<evidence type="ECO:0000313" key="20">
    <source>
        <dbReference type="Proteomes" id="UP000053097"/>
    </source>
</evidence>
<keyword evidence="12" id="KW-0325">Glycoprotein</keyword>
<evidence type="ECO:0000256" key="11">
    <source>
        <dbReference type="ARBA" id="ARBA00023157"/>
    </source>
</evidence>
<keyword evidence="6" id="KW-0967">Endosome</keyword>
<dbReference type="InterPro" id="IPR013057">
    <property type="entry name" value="AA_transpt_TM"/>
</dbReference>
<evidence type="ECO:0000256" key="6">
    <source>
        <dbReference type="ARBA" id="ARBA00022753"/>
    </source>
</evidence>
<accession>A0A026WE26</accession>
<dbReference type="GO" id="GO:0046872">
    <property type="term" value="F:metal ion binding"/>
    <property type="evidence" value="ECO:0007669"/>
    <property type="project" value="UniProtKB-KW"/>
</dbReference>